<evidence type="ECO:0000256" key="2">
    <source>
        <dbReference type="ARBA" id="ARBA00022692"/>
    </source>
</evidence>
<dbReference type="GO" id="GO:0016020">
    <property type="term" value="C:membrane"/>
    <property type="evidence" value="ECO:0007669"/>
    <property type="project" value="UniProtKB-SubCell"/>
</dbReference>
<keyword evidence="4 5" id="KW-0472">Membrane</keyword>
<evidence type="ECO:0000256" key="3">
    <source>
        <dbReference type="ARBA" id="ARBA00022989"/>
    </source>
</evidence>
<sequence>MRIPGRRSKWSATAASIWIQCTSGSLYCFGIYSPLLKSSQGYTQSTLNSIALFKDVGGNAGLTSGILYSSSLCGGGGPRPVLAVGAALSFAGFFPLWLAVTGAVPPPPVPLMCLFMFVASIATTFFNTANVVTAAHNFPDNRGTVVGIMKGFLGLSGAILIQLYRTTFEGKPSYFLLMLAVLPTCLTLLLLSFVNVHHSFHRDERPLLNGFSFISLIVAGYLMLIIIWESIQPQKLLTRVLIFTLLLLLLISPISIVMKGHSKDSPRQLERSIHERTPLLDGEDQSVSREQIEHEIGRIVYDKMPNKVFPSTSTHGNTMLPREDNYTLLQAMRTINFWLMFLAMACGMGSGLATVNNIGQIGHSLGYTSTETNTLVSLWSIWNFLGRFGAGYISDYFLLSKGCARPLFIAITLAIMSIGHVVISSGMPAALYVGSIFVGLCYGCQWSLAPIITSEIFGLKHMGTIFNMICIASPIGSYILSVKVVGYIYDKKVGTLSDLRACTGDHCFMLSFLIMGSVSLFGCIVASLLFFRTRKLYELVIFPRLQLLQ</sequence>
<feature type="transmembrane region" description="Helical" evidence="5">
    <location>
        <begin position="465"/>
        <end position="489"/>
    </location>
</feature>
<dbReference type="CDD" id="cd17354">
    <property type="entry name" value="MFS_Mch1p_like"/>
    <property type="match status" value="1"/>
</dbReference>
<accession>A0A1D1Z3U2</accession>
<evidence type="ECO:0000256" key="5">
    <source>
        <dbReference type="SAM" id="Phobius"/>
    </source>
</evidence>
<feature type="domain" description="NFD4 C-terminal" evidence="7">
    <location>
        <begin position="331"/>
        <end position="539"/>
    </location>
</feature>
<keyword evidence="3 5" id="KW-1133">Transmembrane helix</keyword>
<feature type="transmembrane region" description="Helical" evidence="5">
    <location>
        <begin position="406"/>
        <end position="423"/>
    </location>
</feature>
<evidence type="ECO:0000259" key="7">
    <source>
        <dbReference type="Pfam" id="PF23262"/>
    </source>
</evidence>
<evidence type="ECO:0000259" key="6">
    <source>
        <dbReference type="Pfam" id="PF06813"/>
    </source>
</evidence>
<dbReference type="Pfam" id="PF06813">
    <property type="entry name" value="Nodulin-like"/>
    <property type="match status" value="1"/>
</dbReference>
<feature type="transmembrane region" description="Helical" evidence="5">
    <location>
        <begin position="81"/>
        <end position="103"/>
    </location>
</feature>
<proteinExistence type="predicted"/>
<feature type="transmembrane region" description="Helical" evidence="5">
    <location>
        <begin position="208"/>
        <end position="228"/>
    </location>
</feature>
<feature type="transmembrane region" description="Helical" evidence="5">
    <location>
        <begin position="240"/>
        <end position="258"/>
    </location>
</feature>
<feature type="transmembrane region" description="Helical" evidence="5">
    <location>
        <begin position="379"/>
        <end position="399"/>
    </location>
</feature>
<dbReference type="Gene3D" id="1.20.1250.20">
    <property type="entry name" value="MFS general substrate transporter like domains"/>
    <property type="match status" value="2"/>
</dbReference>
<dbReference type="PANTHER" id="PTHR21576:SF22">
    <property type="entry name" value="F25A4.25 PROTEIN"/>
    <property type="match status" value="1"/>
</dbReference>
<protein>
    <submittedName>
        <fullName evidence="8">Putative transporter MCH1</fullName>
    </submittedName>
</protein>
<feature type="transmembrane region" description="Helical" evidence="5">
    <location>
        <begin position="509"/>
        <end position="531"/>
    </location>
</feature>
<organism evidence="8">
    <name type="scientific">Anthurium amnicola</name>
    <dbReference type="NCBI Taxonomy" id="1678845"/>
    <lineage>
        <taxon>Eukaryota</taxon>
        <taxon>Viridiplantae</taxon>
        <taxon>Streptophyta</taxon>
        <taxon>Embryophyta</taxon>
        <taxon>Tracheophyta</taxon>
        <taxon>Spermatophyta</taxon>
        <taxon>Magnoliopsida</taxon>
        <taxon>Liliopsida</taxon>
        <taxon>Araceae</taxon>
        <taxon>Pothoideae</taxon>
        <taxon>Potheae</taxon>
        <taxon>Anthurium</taxon>
    </lineage>
</organism>
<reference evidence="8" key="1">
    <citation type="submission" date="2015-07" db="EMBL/GenBank/DDBJ databases">
        <title>Transcriptome Assembly of Anthurium amnicola.</title>
        <authorList>
            <person name="Suzuki J."/>
        </authorList>
    </citation>
    <scope>NUCLEOTIDE SEQUENCE</scope>
</reference>
<dbReference type="InterPro" id="IPR010658">
    <property type="entry name" value="Nodulin-like"/>
</dbReference>
<feature type="domain" description="Nodulin-like" evidence="6">
    <location>
        <begin position="9"/>
        <end position="257"/>
    </location>
</feature>
<feature type="transmembrane region" description="Helical" evidence="5">
    <location>
        <begin position="429"/>
        <end position="453"/>
    </location>
</feature>
<dbReference type="InterPro" id="IPR056555">
    <property type="entry name" value="NFD4_C"/>
</dbReference>
<feature type="transmembrane region" description="Helical" evidence="5">
    <location>
        <begin position="144"/>
        <end position="164"/>
    </location>
</feature>
<dbReference type="InterPro" id="IPR036259">
    <property type="entry name" value="MFS_trans_sf"/>
</dbReference>
<dbReference type="Pfam" id="PF23262">
    <property type="entry name" value="NFD4_C"/>
    <property type="match status" value="1"/>
</dbReference>
<dbReference type="EMBL" id="GDJX01006417">
    <property type="protein sequence ID" value="JAT61519.1"/>
    <property type="molecule type" value="Transcribed_RNA"/>
</dbReference>
<evidence type="ECO:0000256" key="1">
    <source>
        <dbReference type="ARBA" id="ARBA00004141"/>
    </source>
</evidence>
<dbReference type="SUPFAM" id="SSF103473">
    <property type="entry name" value="MFS general substrate transporter"/>
    <property type="match status" value="2"/>
</dbReference>
<evidence type="ECO:0000313" key="8">
    <source>
        <dbReference type="EMBL" id="JAT61519.1"/>
    </source>
</evidence>
<gene>
    <name evidence="8" type="primary">MCH1_2</name>
    <name evidence="8" type="ORF">g.45953</name>
</gene>
<feature type="transmembrane region" description="Helical" evidence="5">
    <location>
        <begin position="337"/>
        <end position="359"/>
    </location>
</feature>
<keyword evidence="2 5" id="KW-0812">Transmembrane</keyword>
<name>A0A1D1Z3U2_9ARAE</name>
<feature type="transmembrane region" description="Helical" evidence="5">
    <location>
        <begin position="176"/>
        <end position="196"/>
    </location>
</feature>
<dbReference type="PANTHER" id="PTHR21576">
    <property type="entry name" value="UNCHARACTERIZED NODULIN-LIKE PROTEIN"/>
    <property type="match status" value="1"/>
</dbReference>
<feature type="transmembrane region" description="Helical" evidence="5">
    <location>
        <begin position="109"/>
        <end position="132"/>
    </location>
</feature>
<comment type="subcellular location">
    <subcellularLocation>
        <location evidence="1">Membrane</location>
        <topology evidence="1">Multi-pass membrane protein</topology>
    </subcellularLocation>
</comment>
<evidence type="ECO:0000256" key="4">
    <source>
        <dbReference type="ARBA" id="ARBA00023136"/>
    </source>
</evidence>
<dbReference type="AlphaFoldDB" id="A0A1D1Z3U2"/>